<sequence>MKSEISTSNENPGQISNLERQVYSHRFSDISTSHIALLNIATYTYFTSLVCPHSVSKGARTDLI</sequence>
<comment type="caution">
    <text evidence="1">The sequence shown here is derived from an EMBL/GenBank/DDBJ whole genome shotgun (WGS) entry which is preliminary data.</text>
</comment>
<gene>
    <name evidence="1" type="ORF">LRA02_11310</name>
</gene>
<proteinExistence type="predicted"/>
<name>A0A512PM66_9LACO</name>
<dbReference type="AlphaFoldDB" id="A0A512PM66"/>
<evidence type="ECO:0000313" key="2">
    <source>
        <dbReference type="Proteomes" id="UP000321569"/>
    </source>
</evidence>
<organism evidence="1 2">
    <name type="scientific">Lentilactobacillus rapi</name>
    <dbReference type="NCBI Taxonomy" id="481723"/>
    <lineage>
        <taxon>Bacteria</taxon>
        <taxon>Bacillati</taxon>
        <taxon>Bacillota</taxon>
        <taxon>Bacilli</taxon>
        <taxon>Lactobacillales</taxon>
        <taxon>Lactobacillaceae</taxon>
        <taxon>Lentilactobacillus</taxon>
    </lineage>
</organism>
<dbReference type="EMBL" id="BKAM01000012">
    <property type="protein sequence ID" value="GEP72263.1"/>
    <property type="molecule type" value="Genomic_DNA"/>
</dbReference>
<protein>
    <submittedName>
        <fullName evidence="1">Uncharacterized protein</fullName>
    </submittedName>
</protein>
<accession>A0A512PM66</accession>
<reference evidence="1 2" key="1">
    <citation type="submission" date="2019-07" db="EMBL/GenBank/DDBJ databases">
        <title>Whole genome shotgun sequence of Lactobacillus rapi NBRC 109618.</title>
        <authorList>
            <person name="Hosoyama A."/>
            <person name="Uohara A."/>
            <person name="Ohji S."/>
            <person name="Ichikawa N."/>
        </authorList>
    </citation>
    <scope>NUCLEOTIDE SEQUENCE [LARGE SCALE GENOMIC DNA]</scope>
    <source>
        <strain evidence="1 2">NBRC 109618</strain>
    </source>
</reference>
<evidence type="ECO:0000313" key="1">
    <source>
        <dbReference type="EMBL" id="GEP72263.1"/>
    </source>
</evidence>
<dbReference type="Proteomes" id="UP000321569">
    <property type="component" value="Unassembled WGS sequence"/>
</dbReference>